<feature type="region of interest" description="Disordered" evidence="14">
    <location>
        <begin position="764"/>
        <end position="821"/>
    </location>
</feature>
<evidence type="ECO:0000256" key="12">
    <source>
        <dbReference type="PROSITE-ProRule" id="PRU00146"/>
    </source>
</evidence>
<comment type="catalytic activity">
    <reaction evidence="13">
        <text>L-lysyl-[protein] + acetyl-CoA = N(6)-acetyl-L-lysyl-[protein] + CoA + H(+)</text>
        <dbReference type="Rhea" id="RHEA:45948"/>
        <dbReference type="Rhea" id="RHEA-COMP:9752"/>
        <dbReference type="Rhea" id="RHEA-COMP:10731"/>
        <dbReference type="ChEBI" id="CHEBI:15378"/>
        <dbReference type="ChEBI" id="CHEBI:29969"/>
        <dbReference type="ChEBI" id="CHEBI:57287"/>
        <dbReference type="ChEBI" id="CHEBI:57288"/>
        <dbReference type="ChEBI" id="CHEBI:61930"/>
        <dbReference type="EC" id="2.3.1.48"/>
    </reaction>
</comment>
<dbReference type="Gene3D" id="1.10.10.10">
    <property type="entry name" value="Winged helix-like DNA-binding domain superfamily/Winged helix DNA-binding domain"/>
    <property type="match status" value="1"/>
</dbReference>
<feature type="region of interest" description="Disordered" evidence="14">
    <location>
        <begin position="251"/>
        <end position="306"/>
    </location>
</feature>
<dbReference type="Pfam" id="PF01853">
    <property type="entry name" value="MOZ_SAS"/>
    <property type="match status" value="1"/>
</dbReference>
<evidence type="ECO:0000259" key="16">
    <source>
        <dbReference type="PROSITE" id="PS51726"/>
    </source>
</evidence>
<feature type="domain" description="PHD-type" evidence="15">
    <location>
        <begin position="72"/>
        <end position="122"/>
    </location>
</feature>
<dbReference type="PROSITE" id="PS01359">
    <property type="entry name" value="ZF_PHD_1"/>
    <property type="match status" value="2"/>
</dbReference>
<feature type="compositionally biased region" description="Polar residues" evidence="14">
    <location>
        <begin position="211"/>
        <end position="222"/>
    </location>
</feature>
<dbReference type="InterPro" id="IPR002717">
    <property type="entry name" value="HAT_MYST-type"/>
</dbReference>
<feature type="domain" description="PHD-type" evidence="15">
    <location>
        <begin position="16"/>
        <end position="75"/>
    </location>
</feature>
<feature type="region of interest" description="Disordered" evidence="14">
    <location>
        <begin position="833"/>
        <end position="921"/>
    </location>
</feature>
<evidence type="ECO:0000256" key="6">
    <source>
        <dbReference type="ARBA" id="ARBA00022771"/>
    </source>
</evidence>
<dbReference type="InterPro" id="IPR036388">
    <property type="entry name" value="WH-like_DNA-bd_sf"/>
</dbReference>
<dbReference type="SUPFAM" id="SSF55729">
    <property type="entry name" value="Acyl-CoA N-acyltransferases (Nat)"/>
    <property type="match status" value="1"/>
</dbReference>
<dbReference type="FunFam" id="3.40.630.30:FF:000001">
    <property type="entry name" value="Histone acetyltransferase"/>
    <property type="match status" value="1"/>
</dbReference>
<dbReference type="GO" id="GO:0031507">
    <property type="term" value="P:heterochromatin formation"/>
    <property type="evidence" value="ECO:0007669"/>
    <property type="project" value="UniProtKB-ARBA"/>
</dbReference>
<evidence type="ECO:0000256" key="9">
    <source>
        <dbReference type="ARBA" id="ARBA00022990"/>
    </source>
</evidence>
<proteinExistence type="inferred from homology"/>
<dbReference type="PROSITE" id="PS50016">
    <property type="entry name" value="ZF_PHD_2"/>
    <property type="match status" value="2"/>
</dbReference>
<dbReference type="Gene3D" id="3.30.60.60">
    <property type="entry name" value="N-acetyl transferase-like"/>
    <property type="match status" value="1"/>
</dbReference>
<evidence type="ECO:0000256" key="10">
    <source>
        <dbReference type="ARBA" id="ARBA00023242"/>
    </source>
</evidence>
<evidence type="ECO:0000256" key="11">
    <source>
        <dbReference type="PIRSR" id="PIRSR602717-51"/>
    </source>
</evidence>
<protein>
    <recommendedName>
        <fullName evidence="3 13">Histone acetyltransferase</fullName>
        <ecNumber evidence="3 13">2.3.1.48</ecNumber>
    </recommendedName>
</protein>
<sequence>MNNYLTSAVLGPPKPLTGCVRCLFGPEKDGSPDVYEDLITCYDCRKSWHPTCIKLRPELALREDEPWQCGNCKTCQKCESTDNENKMMMCENCDKGWHCYCLDPPLESVPTGAFYCDGCKERYPDRIPPRKKRKSGSHKKKVSTDQTIAPAAAISETEPTASTSATPATTAAPPSTADANPTPVAPKRKSHKKQERPKKEEVSPPDPAAASKSTKTSLTQPAIISPPRKVVVLPERRTKGIKRKVVIIPIPYSSKTGGSSGPPKRRGRAPKQATVQVATPPTTIDTTSPPPIKKSHKKMVRSESGQRQLTLATTNGKLTMRAAAAAAAAAAIATVSEPVQPEKTVKRGRGRGRKQLEEARRAQELLKLGESEDQESVVTSEQEEVEEVVETEAEAVPMFGPNITGEDADVTYTTPDTQDKILFEKSRDLAEKLVRSSSSLAAESSSHSAPMTAIKKIHFGDWEIDTWYVAPYPEEYSQQPILYICEFCLKYMKSSFMAGRHRQKCVMRHPPGDEIYREGNISIFEVDGRKNKIYCQNLCLLAKMFLDHKTLYYDVEPFLFYVMTESNELGCHFVGYFSKEKRSAMDYNVSCILTLPIHQRKGYGNLLIDFSYLLTKRENKTGSPEKPLSSLGLLSYRSYWKSVLFHRLLAMHRSDNRKHRVSLEELSQETAMTIDDIVTTLQTNNMIRAIPPPKSHDSKSKGKNHRHRSASVPPLRHEIVVDWKEVEAFCHKIAQKGHATINPAKLKWAPFLLQRGLMASLPSESGIKQDDLSDEDGISLPQTTVPKSTTRRPGRHRTRGRKPGPGRGRPPKVRIVQELDTVDEQDALTVITQEIGQVDTQMESPRIENETHTMDVDTHSGVDDAKESSSTNRSRSHKAKSVTRAGPAQPTAVSGVTNGKKSNKEAATAKDEAASSLSTPE</sequence>
<dbReference type="InterPro" id="IPR016181">
    <property type="entry name" value="Acyl_CoA_acyltransferase"/>
</dbReference>
<evidence type="ECO:0000256" key="7">
    <source>
        <dbReference type="ARBA" id="ARBA00022833"/>
    </source>
</evidence>
<feature type="region of interest" description="Disordered" evidence="14">
    <location>
        <begin position="688"/>
        <end position="712"/>
    </location>
</feature>
<feature type="compositionally biased region" description="Basic residues" evidence="14">
    <location>
        <begin position="186"/>
        <end position="196"/>
    </location>
</feature>
<dbReference type="InterPro" id="IPR011011">
    <property type="entry name" value="Znf_FYVE_PHD"/>
</dbReference>
<evidence type="ECO:0000259" key="15">
    <source>
        <dbReference type="PROSITE" id="PS50016"/>
    </source>
</evidence>
<evidence type="ECO:0000256" key="1">
    <source>
        <dbReference type="ARBA" id="ARBA00004123"/>
    </source>
</evidence>
<keyword evidence="9" id="KW-0007">Acetylation</keyword>
<feature type="domain" description="MYST-type HAT" evidence="16">
    <location>
        <begin position="449"/>
        <end position="750"/>
    </location>
</feature>
<dbReference type="InterPro" id="IPR001965">
    <property type="entry name" value="Znf_PHD"/>
</dbReference>
<keyword evidence="7" id="KW-0862">Zinc</keyword>
<dbReference type="Gene3D" id="3.30.40.10">
    <property type="entry name" value="Zinc/RING finger domain, C3HC4 (zinc finger)"/>
    <property type="match status" value="2"/>
</dbReference>
<keyword evidence="6 12" id="KW-0863">Zinc-finger</keyword>
<dbReference type="OrthoDB" id="787137at2759"/>
<dbReference type="EC" id="2.3.1.48" evidence="3 13"/>
<dbReference type="InterPro" id="IPR050603">
    <property type="entry name" value="MYST_HAT"/>
</dbReference>
<feature type="compositionally biased region" description="Low complexity" evidence="14">
    <location>
        <begin position="147"/>
        <end position="182"/>
    </location>
</feature>
<dbReference type="Proteomes" id="UP000823405">
    <property type="component" value="Unassembled WGS sequence"/>
</dbReference>
<dbReference type="AlphaFoldDB" id="A0A9P6UMH4"/>
<dbReference type="InterPro" id="IPR040706">
    <property type="entry name" value="Zf-MYST"/>
</dbReference>
<evidence type="ECO:0000256" key="3">
    <source>
        <dbReference type="ARBA" id="ARBA00013184"/>
    </source>
</evidence>
<feature type="compositionally biased region" description="Basic residues" evidence="14">
    <location>
        <begin position="789"/>
        <end position="812"/>
    </location>
</feature>
<dbReference type="PANTHER" id="PTHR10615">
    <property type="entry name" value="HISTONE ACETYLTRANSFERASE"/>
    <property type="match status" value="1"/>
</dbReference>
<feature type="compositionally biased region" description="Polar residues" evidence="14">
    <location>
        <begin position="833"/>
        <end position="843"/>
    </location>
</feature>
<dbReference type="Gene3D" id="3.40.630.30">
    <property type="match status" value="1"/>
</dbReference>
<dbReference type="FunFam" id="3.30.60.60:FF:000001">
    <property type="entry name" value="Histone acetyltransferase"/>
    <property type="match status" value="1"/>
</dbReference>
<comment type="subcellular location">
    <subcellularLocation>
        <location evidence="1 13">Nucleus</location>
    </subcellularLocation>
</comment>
<feature type="compositionally biased region" description="Polar residues" evidence="14">
    <location>
        <begin position="891"/>
        <end position="900"/>
    </location>
</feature>
<dbReference type="GO" id="GO:0003712">
    <property type="term" value="F:transcription coregulator activity"/>
    <property type="evidence" value="ECO:0007669"/>
    <property type="project" value="TreeGrafter"/>
</dbReference>
<feature type="non-terminal residue" evidence="17">
    <location>
        <position position="921"/>
    </location>
</feature>
<dbReference type="Pfam" id="PF17772">
    <property type="entry name" value="zf-MYST"/>
    <property type="match status" value="1"/>
</dbReference>
<dbReference type="InterPro" id="IPR019786">
    <property type="entry name" value="Zinc_finger_PHD-type_CS"/>
</dbReference>
<evidence type="ECO:0000256" key="8">
    <source>
        <dbReference type="ARBA" id="ARBA00022853"/>
    </source>
</evidence>
<dbReference type="InterPro" id="IPR019787">
    <property type="entry name" value="Znf_PHD-finger"/>
</dbReference>
<dbReference type="GO" id="GO:0008270">
    <property type="term" value="F:zinc ion binding"/>
    <property type="evidence" value="ECO:0007669"/>
    <property type="project" value="UniProtKB-KW"/>
</dbReference>
<dbReference type="GO" id="GO:0003682">
    <property type="term" value="F:chromatin binding"/>
    <property type="evidence" value="ECO:0007669"/>
    <property type="project" value="TreeGrafter"/>
</dbReference>
<feature type="active site" description="Proton donor/acceptor" evidence="11">
    <location>
        <position position="625"/>
    </location>
</feature>
<keyword evidence="5" id="KW-0479">Metal-binding</keyword>
<evidence type="ECO:0000256" key="2">
    <source>
        <dbReference type="ARBA" id="ARBA00010107"/>
    </source>
</evidence>
<organism evidence="17 18">
    <name type="scientific">Linnemannia gamsii</name>
    <dbReference type="NCBI Taxonomy" id="64522"/>
    <lineage>
        <taxon>Eukaryota</taxon>
        <taxon>Fungi</taxon>
        <taxon>Fungi incertae sedis</taxon>
        <taxon>Mucoromycota</taxon>
        <taxon>Mortierellomycotina</taxon>
        <taxon>Mortierellomycetes</taxon>
        <taxon>Mortierellales</taxon>
        <taxon>Mortierellaceae</taxon>
        <taxon>Linnemannia</taxon>
    </lineage>
</organism>
<dbReference type="EMBL" id="JAAAIN010000730">
    <property type="protein sequence ID" value="KAG0311309.1"/>
    <property type="molecule type" value="Genomic_DNA"/>
</dbReference>
<dbReference type="GO" id="GO:0005634">
    <property type="term" value="C:nucleus"/>
    <property type="evidence" value="ECO:0007669"/>
    <property type="project" value="UniProtKB-SubCell"/>
</dbReference>
<gene>
    <name evidence="17" type="ORF">BGZ97_011943</name>
</gene>
<keyword evidence="4" id="KW-0808">Transferase</keyword>
<dbReference type="PANTHER" id="PTHR10615:SF161">
    <property type="entry name" value="HISTONE ACETYLTRANSFERASE KAT7"/>
    <property type="match status" value="1"/>
</dbReference>
<dbReference type="GO" id="GO:1990467">
    <property type="term" value="C:NuA3a histone acetyltransferase complex"/>
    <property type="evidence" value="ECO:0007669"/>
    <property type="project" value="TreeGrafter"/>
</dbReference>
<dbReference type="InterPro" id="IPR013083">
    <property type="entry name" value="Znf_RING/FYVE/PHD"/>
</dbReference>
<reference evidence="17" key="1">
    <citation type="journal article" date="2020" name="Fungal Divers.">
        <title>Resolving the Mortierellaceae phylogeny through synthesis of multi-gene phylogenetics and phylogenomics.</title>
        <authorList>
            <person name="Vandepol N."/>
            <person name="Liber J."/>
            <person name="Desiro A."/>
            <person name="Na H."/>
            <person name="Kennedy M."/>
            <person name="Barry K."/>
            <person name="Grigoriev I.V."/>
            <person name="Miller A.N."/>
            <person name="O'Donnell K."/>
            <person name="Stajich J.E."/>
            <person name="Bonito G."/>
        </authorList>
    </citation>
    <scope>NUCLEOTIDE SEQUENCE</scope>
    <source>
        <strain evidence="17">NVP60</strain>
    </source>
</reference>
<feature type="compositionally biased region" description="Basic residues" evidence="14">
    <location>
        <begin position="129"/>
        <end position="141"/>
    </location>
</feature>
<dbReference type="PROSITE" id="PS51726">
    <property type="entry name" value="MYST_HAT"/>
    <property type="match status" value="1"/>
</dbReference>
<evidence type="ECO:0000256" key="4">
    <source>
        <dbReference type="ARBA" id="ARBA00022679"/>
    </source>
</evidence>
<evidence type="ECO:0000313" key="17">
    <source>
        <dbReference type="EMBL" id="KAG0311309.1"/>
    </source>
</evidence>
<name>A0A9P6UMH4_9FUNG</name>
<evidence type="ECO:0000313" key="18">
    <source>
        <dbReference type="Proteomes" id="UP000823405"/>
    </source>
</evidence>
<keyword evidence="10 13" id="KW-0539">Nucleus</keyword>
<evidence type="ECO:0000256" key="14">
    <source>
        <dbReference type="SAM" id="MobiDB-lite"/>
    </source>
</evidence>
<evidence type="ECO:0000256" key="5">
    <source>
        <dbReference type="ARBA" id="ARBA00022723"/>
    </source>
</evidence>
<comment type="caution">
    <text evidence="17">The sequence shown here is derived from an EMBL/GenBank/DDBJ whole genome shotgun (WGS) entry which is preliminary data.</text>
</comment>
<dbReference type="Pfam" id="PF00628">
    <property type="entry name" value="PHD"/>
    <property type="match status" value="1"/>
</dbReference>
<accession>A0A9P6UMH4</accession>
<feature type="compositionally biased region" description="Basic and acidic residues" evidence="14">
    <location>
        <begin position="845"/>
        <end position="867"/>
    </location>
</feature>
<dbReference type="SMART" id="SM00249">
    <property type="entry name" value="PHD"/>
    <property type="match status" value="2"/>
</dbReference>
<feature type="region of interest" description="Disordered" evidence="14">
    <location>
        <begin position="127"/>
        <end position="222"/>
    </location>
</feature>
<keyword evidence="8" id="KW-0156">Chromatin regulator</keyword>
<feature type="compositionally biased region" description="Basic and acidic residues" evidence="14">
    <location>
        <begin position="902"/>
        <end position="913"/>
    </location>
</feature>
<evidence type="ECO:0000256" key="13">
    <source>
        <dbReference type="RuleBase" id="RU361211"/>
    </source>
</evidence>
<dbReference type="GO" id="GO:0004402">
    <property type="term" value="F:histone acetyltransferase activity"/>
    <property type="evidence" value="ECO:0007669"/>
    <property type="project" value="InterPro"/>
</dbReference>
<comment type="similarity">
    <text evidence="2 13">Belongs to the MYST (SAS/MOZ) family.</text>
</comment>
<keyword evidence="18" id="KW-1185">Reference proteome</keyword>
<dbReference type="GO" id="GO:0006357">
    <property type="term" value="P:regulation of transcription by RNA polymerase II"/>
    <property type="evidence" value="ECO:0007669"/>
    <property type="project" value="TreeGrafter"/>
</dbReference>
<dbReference type="SUPFAM" id="SSF57903">
    <property type="entry name" value="FYVE/PHD zinc finger"/>
    <property type="match status" value="1"/>
</dbReference>